<evidence type="ECO:0000259" key="9">
    <source>
        <dbReference type="PROSITE" id="PS50011"/>
    </source>
</evidence>
<sequence length="222" mass="24985">MPNKSLDLYLFDLTRRLLLDWNGRVLSIGGITEGLLYLQEYSRFTIIHRDLKASNILLDNKMKPEISDFGMSKIFTKDEHEANTGRVVGTYFGVLPLQIISGQKNAGCNVMTENLTLLEYAYDLWKSGKGMQFMDPSLDDTFSSCKLITCMQIALSCVQENAIARPSKLEVSSMLKGETAALAIPKKPAYSKGNKDEEKRSEWQQDYCSINDVTVSEMLARS</sequence>
<keyword evidence="5" id="KW-0418">Kinase</keyword>
<dbReference type="PANTHER" id="PTHR27006:SF619">
    <property type="entry name" value="CYSTEINE-RICH RECEPTOR-LIKE PROTEIN KINASE 15"/>
    <property type="match status" value="1"/>
</dbReference>
<dbReference type="PROSITE" id="PS50011">
    <property type="entry name" value="PROTEIN_KINASE_DOM"/>
    <property type="match status" value="1"/>
</dbReference>
<evidence type="ECO:0000313" key="11">
    <source>
        <dbReference type="Proteomes" id="UP000811609"/>
    </source>
</evidence>
<evidence type="ECO:0000256" key="7">
    <source>
        <dbReference type="ARBA" id="ARBA00047899"/>
    </source>
</evidence>
<dbReference type="Pfam" id="PF11883">
    <property type="entry name" value="DUF3403"/>
    <property type="match status" value="1"/>
</dbReference>
<comment type="catalytic activity">
    <reaction evidence="7">
        <text>L-threonyl-[protein] + ATP = O-phospho-L-threonyl-[protein] + ADP + H(+)</text>
        <dbReference type="Rhea" id="RHEA:46608"/>
        <dbReference type="Rhea" id="RHEA-COMP:11060"/>
        <dbReference type="Rhea" id="RHEA-COMP:11605"/>
        <dbReference type="ChEBI" id="CHEBI:15378"/>
        <dbReference type="ChEBI" id="CHEBI:30013"/>
        <dbReference type="ChEBI" id="CHEBI:30616"/>
        <dbReference type="ChEBI" id="CHEBI:61977"/>
        <dbReference type="ChEBI" id="CHEBI:456216"/>
        <dbReference type="EC" id="2.7.11.1"/>
    </reaction>
</comment>
<dbReference type="FunFam" id="1.10.510.10:FF:001023">
    <property type="entry name" value="Os07g0541700 protein"/>
    <property type="match status" value="1"/>
</dbReference>
<gene>
    <name evidence="10" type="ORF">CIPAW_15G172000</name>
</gene>
<evidence type="ECO:0000256" key="5">
    <source>
        <dbReference type="ARBA" id="ARBA00022777"/>
    </source>
</evidence>
<organism evidence="10 11">
    <name type="scientific">Carya illinoinensis</name>
    <name type="common">Pecan</name>
    <dbReference type="NCBI Taxonomy" id="32201"/>
    <lineage>
        <taxon>Eukaryota</taxon>
        <taxon>Viridiplantae</taxon>
        <taxon>Streptophyta</taxon>
        <taxon>Embryophyta</taxon>
        <taxon>Tracheophyta</taxon>
        <taxon>Spermatophyta</taxon>
        <taxon>Magnoliopsida</taxon>
        <taxon>eudicotyledons</taxon>
        <taxon>Gunneridae</taxon>
        <taxon>Pentapetalae</taxon>
        <taxon>rosids</taxon>
        <taxon>fabids</taxon>
        <taxon>Fagales</taxon>
        <taxon>Juglandaceae</taxon>
        <taxon>Carya</taxon>
    </lineage>
</organism>
<evidence type="ECO:0000256" key="1">
    <source>
        <dbReference type="ARBA" id="ARBA00012513"/>
    </source>
</evidence>
<evidence type="ECO:0000256" key="6">
    <source>
        <dbReference type="ARBA" id="ARBA00022840"/>
    </source>
</evidence>
<dbReference type="PROSITE" id="PS00108">
    <property type="entry name" value="PROTEIN_KINASE_ST"/>
    <property type="match status" value="1"/>
</dbReference>
<evidence type="ECO:0000256" key="2">
    <source>
        <dbReference type="ARBA" id="ARBA00022527"/>
    </source>
</evidence>
<keyword evidence="4" id="KW-0547">Nucleotide-binding</keyword>
<protein>
    <recommendedName>
        <fullName evidence="1">non-specific serine/threonine protein kinase</fullName>
        <ecNumber evidence="1">2.7.11.1</ecNumber>
    </recommendedName>
</protein>
<dbReference type="GO" id="GO:0005524">
    <property type="term" value="F:ATP binding"/>
    <property type="evidence" value="ECO:0007669"/>
    <property type="project" value="UniProtKB-KW"/>
</dbReference>
<evidence type="ECO:0000313" key="10">
    <source>
        <dbReference type="EMBL" id="KAG6628033.1"/>
    </source>
</evidence>
<dbReference type="Proteomes" id="UP000811609">
    <property type="component" value="Chromosome 15"/>
</dbReference>
<accession>A0A8T1NGM8</accession>
<dbReference type="PANTHER" id="PTHR27006">
    <property type="entry name" value="PROMASTIGOTE SURFACE ANTIGEN PROTEIN PSA"/>
    <property type="match status" value="1"/>
</dbReference>
<evidence type="ECO:0000256" key="8">
    <source>
        <dbReference type="ARBA" id="ARBA00048679"/>
    </source>
</evidence>
<keyword evidence="11" id="KW-1185">Reference proteome</keyword>
<keyword evidence="3" id="KW-0808">Transferase</keyword>
<evidence type="ECO:0000256" key="4">
    <source>
        <dbReference type="ARBA" id="ARBA00022741"/>
    </source>
</evidence>
<comment type="catalytic activity">
    <reaction evidence="8">
        <text>L-seryl-[protein] + ATP = O-phospho-L-seryl-[protein] + ADP + H(+)</text>
        <dbReference type="Rhea" id="RHEA:17989"/>
        <dbReference type="Rhea" id="RHEA-COMP:9863"/>
        <dbReference type="Rhea" id="RHEA-COMP:11604"/>
        <dbReference type="ChEBI" id="CHEBI:15378"/>
        <dbReference type="ChEBI" id="CHEBI:29999"/>
        <dbReference type="ChEBI" id="CHEBI:30616"/>
        <dbReference type="ChEBI" id="CHEBI:83421"/>
        <dbReference type="ChEBI" id="CHEBI:456216"/>
        <dbReference type="EC" id="2.7.11.1"/>
    </reaction>
</comment>
<dbReference type="InterPro" id="IPR000719">
    <property type="entry name" value="Prot_kinase_dom"/>
</dbReference>
<keyword evidence="2" id="KW-0723">Serine/threonine-protein kinase</keyword>
<comment type="caution">
    <text evidence="10">The sequence shown here is derived from an EMBL/GenBank/DDBJ whole genome shotgun (WGS) entry which is preliminary data.</text>
</comment>
<proteinExistence type="predicted"/>
<dbReference type="EMBL" id="CM031823">
    <property type="protein sequence ID" value="KAG6628033.1"/>
    <property type="molecule type" value="Genomic_DNA"/>
</dbReference>
<keyword evidence="6" id="KW-0067">ATP-binding</keyword>
<dbReference type="EC" id="2.7.11.1" evidence="1"/>
<dbReference type="Pfam" id="PF00069">
    <property type="entry name" value="Pkinase"/>
    <property type="match status" value="1"/>
</dbReference>
<dbReference type="InterPro" id="IPR008271">
    <property type="entry name" value="Ser/Thr_kinase_AS"/>
</dbReference>
<name>A0A8T1NGM8_CARIL</name>
<dbReference type="InterPro" id="IPR021820">
    <property type="entry name" value="S-locus_recpt_kinase_C"/>
</dbReference>
<feature type="domain" description="Protein kinase" evidence="9">
    <location>
        <begin position="1"/>
        <end position="222"/>
    </location>
</feature>
<dbReference type="GO" id="GO:0004674">
    <property type="term" value="F:protein serine/threonine kinase activity"/>
    <property type="evidence" value="ECO:0007669"/>
    <property type="project" value="UniProtKB-KW"/>
</dbReference>
<dbReference type="AlphaFoldDB" id="A0A8T1NGM8"/>
<evidence type="ECO:0000256" key="3">
    <source>
        <dbReference type="ARBA" id="ARBA00022679"/>
    </source>
</evidence>
<reference evidence="10" key="1">
    <citation type="submission" date="2020-12" db="EMBL/GenBank/DDBJ databases">
        <title>WGS assembly of Carya illinoinensis cv. Pawnee.</title>
        <authorList>
            <person name="Platts A."/>
            <person name="Shu S."/>
            <person name="Wright S."/>
            <person name="Barry K."/>
            <person name="Edger P."/>
            <person name="Pires J.C."/>
            <person name="Schmutz J."/>
        </authorList>
    </citation>
    <scope>NUCLEOTIDE SEQUENCE</scope>
    <source>
        <tissue evidence="10">Leaf</tissue>
    </source>
</reference>